<name>A0A1P8DNN1_VIBAL</name>
<protein>
    <submittedName>
        <fullName evidence="1">Uncharacterized protein</fullName>
    </submittedName>
</protein>
<geneLocation type="plasmid" evidence="1">
    <name>pVAS19</name>
</geneLocation>
<evidence type="ECO:0000313" key="1">
    <source>
        <dbReference type="EMBL" id="APU90715.1"/>
    </source>
</evidence>
<dbReference type="EMBL" id="KX957968">
    <property type="protein sequence ID" value="APU90715.1"/>
    <property type="molecule type" value="Genomic_DNA"/>
</dbReference>
<dbReference type="RefSeq" id="WP_138221981.1">
    <property type="nucleotide sequence ID" value="NZ_JACEOF010000017.1"/>
</dbReference>
<organism evidence="1">
    <name type="scientific">Vibrio alginolyticus</name>
    <dbReference type="NCBI Taxonomy" id="663"/>
    <lineage>
        <taxon>Bacteria</taxon>
        <taxon>Pseudomonadati</taxon>
        <taxon>Pseudomonadota</taxon>
        <taxon>Gammaproteobacteria</taxon>
        <taxon>Vibrionales</taxon>
        <taxon>Vibrionaceae</taxon>
        <taxon>Vibrio</taxon>
    </lineage>
</organism>
<reference evidence="1" key="1">
    <citation type="submission" date="2016-10" db="EMBL/GenBank/DDBJ databases">
        <title>Evolution and Comparative Genomics of Conjugative MDR Plasmids in Vibrio species.</title>
        <authorList>
            <person name="Li R."/>
            <person name="Ye L."/>
            <person name="Wong M.Ho.Yin."/>
            <person name="Zheng Z."/>
            <person name="Chan E.Wai.Chi."/>
            <person name="Chen S."/>
        </authorList>
    </citation>
    <scope>NUCLEOTIDE SEQUENCE</scope>
    <source>
        <plasmid evidence="1">pVAS19</plasmid>
    </source>
</reference>
<proteinExistence type="predicted"/>
<keyword evidence="1" id="KW-0614">Plasmid</keyword>
<sequence>MNTVHFCGYDCDVRKIQYPNQQLALELVASDTKNNSQQGIIPGEPVCVATVCLPDFKFKPNQSAIRDYSELAGILDVLEEAKIVKRTGQQLPTGYVSVPVVNVLI</sequence>
<dbReference type="AlphaFoldDB" id="A0A1P8DNN1"/>
<accession>A0A1P8DNN1</accession>